<protein>
    <recommendedName>
        <fullName evidence="10">PTS system EIIA component</fullName>
    </recommendedName>
</protein>
<dbReference type="InterPro" id="IPR011608">
    <property type="entry name" value="PRD"/>
</dbReference>
<dbReference type="InterPro" id="IPR013196">
    <property type="entry name" value="HTH_11"/>
</dbReference>
<evidence type="ECO:0008006" key="10">
    <source>
        <dbReference type="Google" id="ProtNLM"/>
    </source>
</evidence>
<evidence type="ECO:0000256" key="4">
    <source>
        <dbReference type="ARBA" id="ARBA00023163"/>
    </source>
</evidence>
<reference evidence="8 9" key="1">
    <citation type="submission" date="2024-02" db="EMBL/GenBank/DDBJ databases">
        <title>The Genome Sequence of Enterococcus sp. DIV0159.</title>
        <authorList>
            <person name="Earl A."/>
            <person name="Manson A."/>
            <person name="Gilmore M."/>
            <person name="Sanders J."/>
            <person name="Shea T."/>
            <person name="Howe W."/>
            <person name="Livny J."/>
            <person name="Cuomo C."/>
            <person name="Neafsey D."/>
            <person name="Birren B."/>
        </authorList>
    </citation>
    <scope>NUCLEOTIDE SEQUENCE [LARGE SCALE GENOMIC DNA]</scope>
    <source>
        <strain evidence="8 9">665A</strain>
    </source>
</reference>
<evidence type="ECO:0000259" key="5">
    <source>
        <dbReference type="PROSITE" id="PS51094"/>
    </source>
</evidence>
<keyword evidence="9" id="KW-1185">Reference proteome</keyword>
<organism evidence="8 9">
    <name type="scientific">Candidatus Enterococcus ferrettii</name>
    <dbReference type="NCBI Taxonomy" id="2815324"/>
    <lineage>
        <taxon>Bacteria</taxon>
        <taxon>Bacillati</taxon>
        <taxon>Bacillota</taxon>
        <taxon>Bacilli</taxon>
        <taxon>Lactobacillales</taxon>
        <taxon>Enterococcaceae</taxon>
        <taxon>Enterococcus</taxon>
    </lineage>
</organism>
<dbReference type="InterPro" id="IPR002178">
    <property type="entry name" value="PTS_EIIA_type-2_dom"/>
</dbReference>
<dbReference type="InterPro" id="IPR016152">
    <property type="entry name" value="PTrfase/Anion_transptr"/>
</dbReference>
<dbReference type="Proteomes" id="UP000664357">
    <property type="component" value="Unassembled WGS sequence"/>
</dbReference>
<name>A0ABV0EQZ7_9ENTE</name>
<accession>A0ABV0EQZ7</accession>
<evidence type="ECO:0000256" key="2">
    <source>
        <dbReference type="ARBA" id="ARBA00022737"/>
    </source>
</evidence>
<dbReference type="SUPFAM" id="SSF52794">
    <property type="entry name" value="PTS system IIB component-like"/>
    <property type="match status" value="1"/>
</dbReference>
<feature type="domain" description="PTS EIIA type-2" evidence="5">
    <location>
        <begin position="511"/>
        <end position="650"/>
    </location>
</feature>
<dbReference type="Gene3D" id="1.10.1790.10">
    <property type="entry name" value="PRD domain"/>
    <property type="match status" value="1"/>
</dbReference>
<dbReference type="CDD" id="cd05568">
    <property type="entry name" value="PTS_IIB_bgl_like"/>
    <property type="match status" value="1"/>
</dbReference>
<evidence type="ECO:0000313" key="8">
    <source>
        <dbReference type="EMBL" id="MEO1770375.1"/>
    </source>
</evidence>
<dbReference type="InterPro" id="IPR050661">
    <property type="entry name" value="BglG_antiterminators"/>
</dbReference>
<dbReference type="Pfam" id="PF08279">
    <property type="entry name" value="HTH_11"/>
    <property type="match status" value="1"/>
</dbReference>
<keyword evidence="3" id="KW-0805">Transcription regulation</keyword>
<dbReference type="InterPro" id="IPR036095">
    <property type="entry name" value="PTS_EIIB-like_sf"/>
</dbReference>
<dbReference type="Gene3D" id="3.40.930.10">
    <property type="entry name" value="Mannitol-specific EII, Chain A"/>
    <property type="match status" value="1"/>
</dbReference>
<dbReference type="InterPro" id="IPR036388">
    <property type="entry name" value="WH-like_DNA-bd_sf"/>
</dbReference>
<evidence type="ECO:0000313" key="9">
    <source>
        <dbReference type="Proteomes" id="UP000664357"/>
    </source>
</evidence>
<dbReference type="Gene3D" id="3.40.50.2300">
    <property type="match status" value="1"/>
</dbReference>
<dbReference type="RefSeq" id="WP_207705211.1">
    <property type="nucleotide sequence ID" value="NZ_JAFREL020000002.1"/>
</dbReference>
<keyword evidence="1" id="KW-0808">Transferase</keyword>
<keyword evidence="2" id="KW-0677">Repeat</keyword>
<evidence type="ECO:0000256" key="1">
    <source>
        <dbReference type="ARBA" id="ARBA00022679"/>
    </source>
</evidence>
<dbReference type="EMBL" id="JAFREL020000002">
    <property type="protein sequence ID" value="MEO1770375.1"/>
    <property type="molecule type" value="Genomic_DNA"/>
</dbReference>
<dbReference type="CDD" id="cd00211">
    <property type="entry name" value="PTS_IIA_fru"/>
    <property type="match status" value="1"/>
</dbReference>
<dbReference type="Pfam" id="PF00359">
    <property type="entry name" value="PTS_EIIA_2"/>
    <property type="match status" value="1"/>
</dbReference>
<dbReference type="PANTHER" id="PTHR30185:SF18">
    <property type="entry name" value="TRANSCRIPTIONAL REGULATOR MTLR"/>
    <property type="match status" value="1"/>
</dbReference>
<keyword evidence="4" id="KW-0804">Transcription</keyword>
<dbReference type="PROSITE" id="PS51099">
    <property type="entry name" value="PTS_EIIB_TYPE_2"/>
    <property type="match status" value="1"/>
</dbReference>
<dbReference type="InterPro" id="IPR036634">
    <property type="entry name" value="PRD_sf"/>
</dbReference>
<dbReference type="PROSITE" id="PS51094">
    <property type="entry name" value="PTS_EIIA_TYPE_2"/>
    <property type="match status" value="1"/>
</dbReference>
<dbReference type="Pfam" id="PF02302">
    <property type="entry name" value="PTS_IIB"/>
    <property type="match status" value="1"/>
</dbReference>
<evidence type="ECO:0000259" key="6">
    <source>
        <dbReference type="PROSITE" id="PS51099"/>
    </source>
</evidence>
<dbReference type="Pfam" id="PF00874">
    <property type="entry name" value="PRD"/>
    <property type="match status" value="1"/>
</dbReference>
<evidence type="ECO:0000259" key="7">
    <source>
        <dbReference type="PROSITE" id="PS51372"/>
    </source>
</evidence>
<feature type="domain" description="PRD" evidence="7">
    <location>
        <begin position="302"/>
        <end position="409"/>
    </location>
</feature>
<proteinExistence type="predicted"/>
<feature type="domain" description="PTS EIIB type-2" evidence="6">
    <location>
        <begin position="410"/>
        <end position="499"/>
    </location>
</feature>
<dbReference type="InterPro" id="IPR003501">
    <property type="entry name" value="PTS_EIIB_2/3"/>
</dbReference>
<dbReference type="SUPFAM" id="SSF63520">
    <property type="entry name" value="PTS-regulatory domain, PRD"/>
    <property type="match status" value="2"/>
</dbReference>
<dbReference type="SUPFAM" id="SSF55804">
    <property type="entry name" value="Phoshotransferase/anion transport protein"/>
    <property type="match status" value="1"/>
</dbReference>
<comment type="caution">
    <text evidence="8">The sequence shown here is derived from an EMBL/GenBank/DDBJ whole genome shotgun (WGS) entry which is preliminary data.</text>
</comment>
<sequence length="653" mass="75408">MLEISKRQHKLLRLLLEQKDFLPVNHYSKILSISDRTLYKDIDKLNKALKKRKIEIIKRQGKGICISKSNLSNDEIIKSFAEASIQIDFNQFPLERQIKIADYLLLRNEKVSYQLLSEKFLVSRTSISNDLDQIQTIIEGSSAAIRSDNNGTKVVGKESEIQKAIKQYAYFIIDKSDLTSSFKVQFSDLLFRFLPKDIIEKVSMLLHTNDHFDIDKLPDNYFQSLVLSISILISRLQEGFHIEHQDNFLFENVESLKTFFLANELVEHLELNNSIKFDSNDFEYLNRQLVAHGFEPQLKDTTTQKQYDAVVKKMIKEMSDSIQVDLTSDDKLYMNILYHLVSMIYRSKLNVPVSNPLLEEIKREYSVLYSTTWLILAGIEKELGIRLTDDEVAFMMIHFQGAIDRISENRKILIVCPTGIGTSELIANRLKRVFSPQDIVEVTSLRKLYKRDLNKVDLVISSVQLEKIEVPVTYVSPLMSKQDLKKVSATYLDLFYDEEESKDHSFEHLGKIIDPTMVFLNETIATKEKCIKKITQKLLQDNLVTDSFEQAIWDREKLGVTDLPTGVAIPHPSPSTVKESKLVIMTLIKPIRWNLRMVNTVLMICVAEKDLKDIKGILSEIYRIVESKKNVDRFIFGKTKEEIMKVLGGDKID</sequence>
<dbReference type="InterPro" id="IPR013011">
    <property type="entry name" value="PTS_EIIB_2"/>
</dbReference>
<gene>
    <name evidence="8" type="ORF">JZO67_002327</name>
</gene>
<evidence type="ECO:0000256" key="3">
    <source>
        <dbReference type="ARBA" id="ARBA00023015"/>
    </source>
</evidence>
<dbReference type="Gene3D" id="1.10.10.10">
    <property type="entry name" value="Winged helix-like DNA-binding domain superfamily/Winged helix DNA-binding domain"/>
    <property type="match status" value="2"/>
</dbReference>
<dbReference type="PANTHER" id="PTHR30185">
    <property type="entry name" value="CRYPTIC BETA-GLUCOSIDE BGL OPERON ANTITERMINATOR"/>
    <property type="match status" value="1"/>
</dbReference>
<dbReference type="PROSITE" id="PS51372">
    <property type="entry name" value="PRD_2"/>
    <property type="match status" value="1"/>
</dbReference>